<protein>
    <submittedName>
        <fullName evidence="1">Uncharacterized protein</fullName>
    </submittedName>
</protein>
<keyword evidence="2" id="KW-1185">Reference proteome</keyword>
<accession>W4LQC6</accession>
<comment type="caution">
    <text evidence="1">The sequence shown here is derived from an EMBL/GenBank/DDBJ whole genome shotgun (WGS) entry which is preliminary data.</text>
</comment>
<proteinExistence type="predicted"/>
<reference evidence="1 2" key="1">
    <citation type="journal article" date="2014" name="Nature">
        <title>An environmental bacterial taxon with a large and distinct metabolic repertoire.</title>
        <authorList>
            <person name="Wilson M.C."/>
            <person name="Mori T."/>
            <person name="Ruckert C."/>
            <person name="Uria A.R."/>
            <person name="Helf M.J."/>
            <person name="Takada K."/>
            <person name="Gernert C."/>
            <person name="Steffens U.A."/>
            <person name="Heycke N."/>
            <person name="Schmitt S."/>
            <person name="Rinke C."/>
            <person name="Helfrich E.J."/>
            <person name="Brachmann A.O."/>
            <person name="Gurgui C."/>
            <person name="Wakimoto T."/>
            <person name="Kracht M."/>
            <person name="Crusemann M."/>
            <person name="Hentschel U."/>
            <person name="Abe I."/>
            <person name="Matsunaga S."/>
            <person name="Kalinowski J."/>
            <person name="Takeyama H."/>
            <person name="Piel J."/>
        </authorList>
    </citation>
    <scope>NUCLEOTIDE SEQUENCE [LARGE SCALE GENOMIC DNA]</scope>
    <source>
        <strain evidence="2">TSY1</strain>
    </source>
</reference>
<dbReference type="HOGENOM" id="CLU_3267298_0_0_7"/>
<dbReference type="Proteomes" id="UP000019141">
    <property type="component" value="Unassembled WGS sequence"/>
</dbReference>
<evidence type="ECO:0000313" key="2">
    <source>
        <dbReference type="Proteomes" id="UP000019141"/>
    </source>
</evidence>
<dbReference type="EMBL" id="AZHW01000392">
    <property type="protein sequence ID" value="ETW99925.1"/>
    <property type="molecule type" value="Genomic_DNA"/>
</dbReference>
<sequence length="41" mass="4608">MHRIDPHVLDTETEGVNLRPGTLRDQLGDAPALLVFLRHFG</sequence>
<name>W4LQC6_ENTF1</name>
<evidence type="ECO:0000313" key="1">
    <source>
        <dbReference type="EMBL" id="ETW99925.1"/>
    </source>
</evidence>
<gene>
    <name evidence="1" type="ORF">ETSY1_13135</name>
</gene>
<dbReference type="AlphaFoldDB" id="W4LQC6"/>
<organism evidence="1 2">
    <name type="scientific">Entotheonella factor</name>
    <dbReference type="NCBI Taxonomy" id="1429438"/>
    <lineage>
        <taxon>Bacteria</taxon>
        <taxon>Pseudomonadati</taxon>
        <taxon>Nitrospinota/Tectimicrobiota group</taxon>
        <taxon>Candidatus Tectimicrobiota</taxon>
        <taxon>Candidatus Entotheonellia</taxon>
        <taxon>Candidatus Entotheonellales</taxon>
        <taxon>Candidatus Entotheonellaceae</taxon>
        <taxon>Candidatus Entotheonella</taxon>
    </lineage>
</organism>